<proteinExistence type="predicted"/>
<accession>A0A2Z7AK76</accession>
<evidence type="ECO:0000313" key="2">
    <source>
        <dbReference type="Proteomes" id="UP000250235"/>
    </source>
</evidence>
<organism evidence="1 2">
    <name type="scientific">Dorcoceras hygrometricum</name>
    <dbReference type="NCBI Taxonomy" id="472368"/>
    <lineage>
        <taxon>Eukaryota</taxon>
        <taxon>Viridiplantae</taxon>
        <taxon>Streptophyta</taxon>
        <taxon>Embryophyta</taxon>
        <taxon>Tracheophyta</taxon>
        <taxon>Spermatophyta</taxon>
        <taxon>Magnoliopsida</taxon>
        <taxon>eudicotyledons</taxon>
        <taxon>Gunneridae</taxon>
        <taxon>Pentapetalae</taxon>
        <taxon>asterids</taxon>
        <taxon>lamiids</taxon>
        <taxon>Lamiales</taxon>
        <taxon>Gesneriaceae</taxon>
        <taxon>Didymocarpoideae</taxon>
        <taxon>Trichosporeae</taxon>
        <taxon>Loxocarpinae</taxon>
        <taxon>Dorcoceras</taxon>
    </lineage>
</organism>
<dbReference type="EMBL" id="KV016671">
    <property type="protein sequence ID" value="KZV19581.1"/>
    <property type="molecule type" value="Genomic_DNA"/>
</dbReference>
<dbReference type="AlphaFoldDB" id="A0A2Z7AK76"/>
<gene>
    <name evidence="1" type="ORF">F511_13467</name>
</gene>
<evidence type="ECO:0000313" key="1">
    <source>
        <dbReference type="EMBL" id="KZV19581.1"/>
    </source>
</evidence>
<protein>
    <submittedName>
        <fullName evidence="1">Uncharacterized protein</fullName>
    </submittedName>
</protein>
<keyword evidence="2" id="KW-1185">Reference proteome</keyword>
<dbReference type="Proteomes" id="UP000250235">
    <property type="component" value="Unassembled WGS sequence"/>
</dbReference>
<sequence>MSVTAEIGSEETVTSNYVVPVVELSSDEEEVQHGDMRLCGRKTKPATLRFYSTVRLDSVKRMKLFSDPISSKAREKTKICEKVDTFEGKTRAGPSAAIVIELSDDFSG</sequence>
<name>A0A2Z7AK76_9LAMI</name>
<reference evidence="1 2" key="1">
    <citation type="journal article" date="2015" name="Proc. Natl. Acad. Sci. U.S.A.">
        <title>The resurrection genome of Boea hygrometrica: A blueprint for survival of dehydration.</title>
        <authorList>
            <person name="Xiao L."/>
            <person name="Yang G."/>
            <person name="Zhang L."/>
            <person name="Yang X."/>
            <person name="Zhao S."/>
            <person name="Ji Z."/>
            <person name="Zhou Q."/>
            <person name="Hu M."/>
            <person name="Wang Y."/>
            <person name="Chen M."/>
            <person name="Xu Y."/>
            <person name="Jin H."/>
            <person name="Xiao X."/>
            <person name="Hu G."/>
            <person name="Bao F."/>
            <person name="Hu Y."/>
            <person name="Wan P."/>
            <person name="Li L."/>
            <person name="Deng X."/>
            <person name="Kuang T."/>
            <person name="Xiang C."/>
            <person name="Zhu J.K."/>
            <person name="Oliver M.J."/>
            <person name="He Y."/>
        </authorList>
    </citation>
    <scope>NUCLEOTIDE SEQUENCE [LARGE SCALE GENOMIC DNA]</scope>
    <source>
        <strain evidence="2">cv. XS01</strain>
    </source>
</reference>